<feature type="binding site" evidence="13">
    <location>
        <position position="167"/>
    </location>
    <ligand>
        <name>substrate</name>
    </ligand>
</feature>
<dbReference type="FunFam" id="3.90.1170.20:FF:000001">
    <property type="entry name" value="Nicotinate-nucleotide diphosphorylase (Carboxylating)"/>
    <property type="match status" value="1"/>
</dbReference>
<feature type="binding site" evidence="13">
    <location>
        <position position="201"/>
    </location>
    <ligand>
        <name>substrate</name>
    </ligand>
</feature>
<evidence type="ECO:0000256" key="10">
    <source>
        <dbReference type="ARBA" id="ARBA00047445"/>
    </source>
</evidence>
<feature type="binding site" evidence="13">
    <location>
        <begin position="266"/>
        <end position="268"/>
    </location>
    <ligand>
        <name>substrate</name>
    </ligand>
</feature>
<sequence>MTGLDPREVRRAVRAALREDLGRGDLTSIALVAPRAQARAVLRAREPLVLAGLDFAVEAFRLRSPAVRVRPCVRDGESVPAQAVLLEVDGPARALLSAERVALNFVQRLSGIATHTARFVRAVAGTGARILDTRKTTPGWRTFEKYAVRCGGGHNHRFGLHDLILIKDNHLRMLQGASPNPVAAAVARARQRWPGLEVEVEADTLEQVDQALAAGADRILLDNFTLPDLREAVRRVAGRARLEASGGINLDNVRAVAETGVNDISVGALTHSAPAVDIGLDFL</sequence>
<feature type="domain" description="Quinolinate phosphoribosyl transferase N-terminal" evidence="15">
    <location>
        <begin position="25"/>
        <end position="110"/>
    </location>
</feature>
<evidence type="ECO:0000256" key="5">
    <source>
        <dbReference type="ARBA" id="ARBA00011944"/>
    </source>
</evidence>
<keyword evidence="6" id="KW-0662">Pyridine nucleotide biosynthesis</keyword>
<evidence type="ECO:0000256" key="12">
    <source>
        <dbReference type="PIRNR" id="PIRNR006250"/>
    </source>
</evidence>
<evidence type="ECO:0000256" key="4">
    <source>
        <dbReference type="ARBA" id="ARBA00011218"/>
    </source>
</evidence>
<dbReference type="InterPro" id="IPR037128">
    <property type="entry name" value="Quinolinate_PRibosylTase_N_sf"/>
</dbReference>
<evidence type="ECO:0000313" key="17">
    <source>
        <dbReference type="Proteomes" id="UP000477311"/>
    </source>
</evidence>
<dbReference type="PANTHER" id="PTHR32179:SF3">
    <property type="entry name" value="NICOTINATE-NUCLEOTIDE PYROPHOSPHORYLASE [CARBOXYLATING]"/>
    <property type="match status" value="1"/>
</dbReference>
<dbReference type="GO" id="GO:0004514">
    <property type="term" value="F:nicotinate-nucleotide diphosphorylase (carboxylating) activity"/>
    <property type="evidence" value="ECO:0007669"/>
    <property type="project" value="UniProtKB-EC"/>
</dbReference>
<name>A0A6M1RS19_9BACT</name>
<evidence type="ECO:0000259" key="14">
    <source>
        <dbReference type="Pfam" id="PF01729"/>
    </source>
</evidence>
<evidence type="ECO:0000256" key="11">
    <source>
        <dbReference type="ARBA" id="ARBA00069173"/>
    </source>
</evidence>
<dbReference type="InterPro" id="IPR027277">
    <property type="entry name" value="NadC/ModD"/>
</dbReference>
<dbReference type="SUPFAM" id="SSF54675">
    <property type="entry name" value="Nicotinate/Quinolinate PRTase N-terminal domain-like"/>
    <property type="match status" value="1"/>
</dbReference>
<feature type="binding site" evidence="13">
    <location>
        <begin position="245"/>
        <end position="247"/>
    </location>
    <ligand>
        <name>substrate</name>
    </ligand>
</feature>
<evidence type="ECO:0000256" key="3">
    <source>
        <dbReference type="ARBA" id="ARBA00009400"/>
    </source>
</evidence>
<feature type="binding site" evidence="13">
    <location>
        <begin position="133"/>
        <end position="135"/>
    </location>
    <ligand>
        <name>substrate</name>
    </ligand>
</feature>
<dbReference type="Gene3D" id="3.90.1170.20">
    <property type="entry name" value="Quinolinate phosphoribosyl transferase, N-terminal domain"/>
    <property type="match status" value="1"/>
</dbReference>
<gene>
    <name evidence="16" type="primary">nadC</name>
    <name evidence="16" type="ORF">G4L39_13115</name>
</gene>
<evidence type="ECO:0000256" key="9">
    <source>
        <dbReference type="ARBA" id="ARBA00033102"/>
    </source>
</evidence>
<keyword evidence="17" id="KW-1185">Reference proteome</keyword>
<organism evidence="16 17">
    <name type="scientific">Limisphaera ngatamarikiensis</name>
    <dbReference type="NCBI Taxonomy" id="1324935"/>
    <lineage>
        <taxon>Bacteria</taxon>
        <taxon>Pseudomonadati</taxon>
        <taxon>Verrucomicrobiota</taxon>
        <taxon>Verrucomicrobiia</taxon>
        <taxon>Limisphaerales</taxon>
        <taxon>Limisphaeraceae</taxon>
        <taxon>Limisphaera</taxon>
    </lineage>
</organism>
<feature type="binding site" evidence="13">
    <location>
        <position position="222"/>
    </location>
    <ligand>
        <name>substrate</name>
    </ligand>
</feature>
<comment type="subunit">
    <text evidence="4">Hexamer formed by 3 homodimers.</text>
</comment>
<evidence type="ECO:0000256" key="8">
    <source>
        <dbReference type="ARBA" id="ARBA00022679"/>
    </source>
</evidence>
<comment type="catalytic activity">
    <reaction evidence="10">
        <text>nicotinate beta-D-ribonucleotide + CO2 + diphosphate = quinolinate + 5-phospho-alpha-D-ribose 1-diphosphate + 2 H(+)</text>
        <dbReference type="Rhea" id="RHEA:12733"/>
        <dbReference type="ChEBI" id="CHEBI:15378"/>
        <dbReference type="ChEBI" id="CHEBI:16526"/>
        <dbReference type="ChEBI" id="CHEBI:29959"/>
        <dbReference type="ChEBI" id="CHEBI:33019"/>
        <dbReference type="ChEBI" id="CHEBI:57502"/>
        <dbReference type="ChEBI" id="CHEBI:58017"/>
        <dbReference type="EC" id="2.4.2.19"/>
    </reaction>
</comment>
<evidence type="ECO:0000313" key="16">
    <source>
        <dbReference type="EMBL" id="NGO40329.1"/>
    </source>
</evidence>
<evidence type="ECO:0000256" key="1">
    <source>
        <dbReference type="ARBA" id="ARBA00003237"/>
    </source>
</evidence>
<feature type="binding site" evidence="13">
    <location>
        <position position="100"/>
    </location>
    <ligand>
        <name>substrate</name>
    </ligand>
</feature>
<dbReference type="GO" id="GO:0034213">
    <property type="term" value="P:quinolinate catabolic process"/>
    <property type="evidence" value="ECO:0007669"/>
    <property type="project" value="TreeGrafter"/>
</dbReference>
<feature type="domain" description="Quinolinate phosphoribosyl transferase C-terminal" evidence="14">
    <location>
        <begin position="112"/>
        <end position="281"/>
    </location>
</feature>
<comment type="pathway">
    <text evidence="2">Cofactor biosynthesis; NAD(+) biosynthesis; nicotinate D-ribonucleotide from quinolinate: step 1/1.</text>
</comment>
<accession>A0A6M1RS19</accession>
<dbReference type="PIRSF" id="PIRSF006250">
    <property type="entry name" value="NadC_ModD"/>
    <property type="match status" value="1"/>
</dbReference>
<dbReference type="UniPathway" id="UPA00253">
    <property type="reaction ID" value="UER00331"/>
</dbReference>
<feature type="binding site" evidence="13">
    <location>
        <position position="157"/>
    </location>
    <ligand>
        <name>substrate</name>
    </ligand>
</feature>
<dbReference type="CDD" id="cd01572">
    <property type="entry name" value="QPRTase"/>
    <property type="match status" value="1"/>
</dbReference>
<evidence type="ECO:0000259" key="15">
    <source>
        <dbReference type="Pfam" id="PF02749"/>
    </source>
</evidence>
<evidence type="ECO:0000256" key="13">
    <source>
        <dbReference type="PIRSR" id="PIRSR006250-1"/>
    </source>
</evidence>
<evidence type="ECO:0000256" key="2">
    <source>
        <dbReference type="ARBA" id="ARBA00004893"/>
    </source>
</evidence>
<keyword evidence="7 12" id="KW-0328">Glycosyltransferase</keyword>
<dbReference type="PANTHER" id="PTHR32179">
    <property type="entry name" value="NICOTINATE-NUCLEOTIDE PYROPHOSPHORYLASE [CARBOXYLATING]"/>
    <property type="match status" value="1"/>
</dbReference>
<dbReference type="EMBL" id="JAAKYA010000085">
    <property type="protein sequence ID" value="NGO40329.1"/>
    <property type="molecule type" value="Genomic_DNA"/>
</dbReference>
<dbReference type="InterPro" id="IPR004393">
    <property type="entry name" value="NadC"/>
</dbReference>
<dbReference type="GO" id="GO:0009435">
    <property type="term" value="P:NAD+ biosynthetic process"/>
    <property type="evidence" value="ECO:0007669"/>
    <property type="project" value="UniProtKB-UniPathway"/>
</dbReference>
<evidence type="ECO:0000256" key="7">
    <source>
        <dbReference type="ARBA" id="ARBA00022676"/>
    </source>
</evidence>
<dbReference type="InterPro" id="IPR002638">
    <property type="entry name" value="Quinolinate_PRibosylTrfase_C"/>
</dbReference>
<proteinExistence type="inferred from homology"/>
<evidence type="ECO:0000256" key="6">
    <source>
        <dbReference type="ARBA" id="ARBA00022642"/>
    </source>
</evidence>
<dbReference type="InterPro" id="IPR036068">
    <property type="entry name" value="Nicotinate_pribotase-like_C"/>
</dbReference>
<dbReference type="Gene3D" id="3.20.20.70">
    <property type="entry name" value="Aldolase class I"/>
    <property type="match status" value="1"/>
</dbReference>
<dbReference type="InterPro" id="IPR022412">
    <property type="entry name" value="Quinolinate_PRibosylTrfase_N"/>
</dbReference>
<keyword evidence="8 12" id="KW-0808">Transferase</keyword>
<dbReference type="FunFam" id="3.20.20.70:FF:000030">
    <property type="entry name" value="Nicotinate-nucleotide pyrophosphorylase, carboxylating"/>
    <property type="match status" value="1"/>
</dbReference>
<dbReference type="Pfam" id="PF01729">
    <property type="entry name" value="QRPTase_C"/>
    <property type="match status" value="1"/>
</dbReference>
<comment type="caution">
    <text evidence="16">The sequence shown here is derived from an EMBL/GenBank/DDBJ whole genome shotgun (WGS) entry which is preliminary data.</text>
</comment>
<dbReference type="Pfam" id="PF02749">
    <property type="entry name" value="QRPTase_N"/>
    <property type="match status" value="1"/>
</dbReference>
<protein>
    <recommendedName>
        <fullName evidence="11">Probable nicotinate-nucleotide pyrophosphorylase [carboxylating]</fullName>
        <ecNumber evidence="5">2.4.2.19</ecNumber>
    </recommendedName>
    <alternativeName>
        <fullName evidence="9">Quinolinate phosphoribosyltransferase [decarboxylating]</fullName>
    </alternativeName>
</protein>
<dbReference type="AlphaFoldDB" id="A0A6M1RS19"/>
<comment type="function">
    <text evidence="1">Involved in the catabolism of quinolinic acid (QA).</text>
</comment>
<dbReference type="EC" id="2.4.2.19" evidence="5"/>
<reference evidence="16 17" key="1">
    <citation type="submission" date="2020-02" db="EMBL/GenBank/DDBJ databases">
        <title>Draft genome sequence of Limisphaera ngatamarikiensis NGM72.4T, a thermophilic Verrucomicrobia grouped in subdivision 3.</title>
        <authorList>
            <person name="Carere C.R."/>
            <person name="Steen J."/>
            <person name="Hugenholtz P."/>
            <person name="Stott M.B."/>
        </authorList>
    </citation>
    <scope>NUCLEOTIDE SEQUENCE [LARGE SCALE GENOMIC DNA]</scope>
    <source>
        <strain evidence="16 17">NGM72.4</strain>
    </source>
</reference>
<dbReference type="NCBIfam" id="TIGR00078">
    <property type="entry name" value="nadC"/>
    <property type="match status" value="1"/>
</dbReference>
<dbReference type="InterPro" id="IPR013785">
    <property type="entry name" value="Aldolase_TIM"/>
</dbReference>
<dbReference type="Proteomes" id="UP000477311">
    <property type="component" value="Unassembled WGS sequence"/>
</dbReference>
<dbReference type="SUPFAM" id="SSF51690">
    <property type="entry name" value="Nicotinate/Quinolinate PRTase C-terminal domain-like"/>
    <property type="match status" value="1"/>
</dbReference>
<dbReference type="GO" id="GO:0005737">
    <property type="term" value="C:cytoplasm"/>
    <property type="evidence" value="ECO:0007669"/>
    <property type="project" value="TreeGrafter"/>
</dbReference>
<comment type="similarity">
    <text evidence="3 12">Belongs to the NadC/ModD family.</text>
</comment>